<accession>A0AC35UD85</accession>
<name>A0AC35UD85_9BILA</name>
<evidence type="ECO:0000313" key="2">
    <source>
        <dbReference type="WBParaSite" id="RSKR_0000984000.1"/>
    </source>
</evidence>
<proteinExistence type="predicted"/>
<sequence>MVVFGGQSMLKSTFVLLFVFILIGILSVGEAAKPRSGVIQMCPPGGESFAFAWQLTCVMKKKRSGKVDSVDVSSNEDKLYTKSKQFQKRRSYRPLSIEELMHYCCVYGCTPVEISSYCF</sequence>
<evidence type="ECO:0000313" key="1">
    <source>
        <dbReference type="Proteomes" id="UP000095286"/>
    </source>
</evidence>
<dbReference type="Proteomes" id="UP000095286">
    <property type="component" value="Unplaced"/>
</dbReference>
<reference evidence="2" key="1">
    <citation type="submission" date="2016-11" db="UniProtKB">
        <authorList>
            <consortium name="WormBaseParasite"/>
        </authorList>
    </citation>
    <scope>IDENTIFICATION</scope>
    <source>
        <strain evidence="2">KR3021</strain>
    </source>
</reference>
<dbReference type="WBParaSite" id="RSKR_0000984000.1">
    <property type="protein sequence ID" value="RSKR_0000984000.1"/>
    <property type="gene ID" value="RSKR_0000984000"/>
</dbReference>
<protein>
    <submittedName>
        <fullName evidence="2">IlGF domain-containing protein</fullName>
    </submittedName>
</protein>
<organism evidence="1 2">
    <name type="scientific">Rhabditophanes sp. KR3021</name>
    <dbReference type="NCBI Taxonomy" id="114890"/>
    <lineage>
        <taxon>Eukaryota</taxon>
        <taxon>Metazoa</taxon>
        <taxon>Ecdysozoa</taxon>
        <taxon>Nematoda</taxon>
        <taxon>Chromadorea</taxon>
        <taxon>Rhabditida</taxon>
        <taxon>Tylenchina</taxon>
        <taxon>Panagrolaimomorpha</taxon>
        <taxon>Strongyloidoidea</taxon>
        <taxon>Alloionematidae</taxon>
        <taxon>Rhabditophanes</taxon>
    </lineage>
</organism>